<evidence type="ECO:0000259" key="1">
    <source>
        <dbReference type="Pfam" id="PF12248"/>
    </source>
</evidence>
<evidence type="ECO:0000313" key="2">
    <source>
        <dbReference type="EMBL" id="VDI63260.1"/>
    </source>
</evidence>
<dbReference type="OrthoDB" id="6080122at2759"/>
<dbReference type="InterPro" id="IPR022041">
    <property type="entry name" value="Methyltransf_FA"/>
</dbReference>
<organism evidence="2 3">
    <name type="scientific">Mytilus galloprovincialis</name>
    <name type="common">Mediterranean mussel</name>
    <dbReference type="NCBI Taxonomy" id="29158"/>
    <lineage>
        <taxon>Eukaryota</taxon>
        <taxon>Metazoa</taxon>
        <taxon>Spiralia</taxon>
        <taxon>Lophotrochozoa</taxon>
        <taxon>Mollusca</taxon>
        <taxon>Bivalvia</taxon>
        <taxon>Autobranchia</taxon>
        <taxon>Pteriomorphia</taxon>
        <taxon>Mytilida</taxon>
        <taxon>Mytiloidea</taxon>
        <taxon>Mytilidae</taxon>
        <taxon>Mytilinae</taxon>
        <taxon>Mytilus</taxon>
    </lineage>
</organism>
<dbReference type="EMBL" id="UYJE01008365">
    <property type="protein sequence ID" value="VDI63260.1"/>
    <property type="molecule type" value="Genomic_DNA"/>
</dbReference>
<sequence length="188" mass="21970">KNQFNLFAGQQVFFKTMGFFDTHLLSDKGAFQKDTQFFTFYYLSCYESVIWFLSQNENFGVPFYKAIVGGWSNTKSQMRRNIYSDAVADIEILQTVAGAEMNCSDVRQFWVSWENGELKIGRGSIQDVEIILNVKQECPYDIQNIGLSGGPYDAYWLFNKSKYSYIHTVLFKYSYKDIKNELYTNTYE</sequence>
<dbReference type="Proteomes" id="UP000596742">
    <property type="component" value="Unassembled WGS sequence"/>
</dbReference>
<dbReference type="Pfam" id="PF12248">
    <property type="entry name" value="Methyltransf_FA"/>
    <property type="match status" value="1"/>
</dbReference>
<gene>
    <name evidence="2" type="ORF">MGAL_10B018776</name>
</gene>
<name>A0A8B6GG27_MYTGA</name>
<evidence type="ECO:0000313" key="3">
    <source>
        <dbReference type="Proteomes" id="UP000596742"/>
    </source>
</evidence>
<proteinExistence type="predicted"/>
<accession>A0A8B6GG27</accession>
<protein>
    <recommendedName>
        <fullName evidence="1">Farnesoic acid O-methyl transferase domain-containing protein</fullName>
    </recommendedName>
</protein>
<feature type="non-terminal residue" evidence="2">
    <location>
        <position position="1"/>
    </location>
</feature>
<feature type="domain" description="Farnesoic acid O-methyl transferase" evidence="1">
    <location>
        <begin position="31"/>
        <end position="159"/>
    </location>
</feature>
<keyword evidence="3" id="KW-1185">Reference proteome</keyword>
<dbReference type="AlphaFoldDB" id="A0A8B6GG27"/>
<reference evidence="2" key="1">
    <citation type="submission" date="2018-11" db="EMBL/GenBank/DDBJ databases">
        <authorList>
            <person name="Alioto T."/>
            <person name="Alioto T."/>
        </authorList>
    </citation>
    <scope>NUCLEOTIDE SEQUENCE</scope>
</reference>
<comment type="caution">
    <text evidence="2">The sequence shown here is derived from an EMBL/GenBank/DDBJ whole genome shotgun (WGS) entry which is preliminary data.</text>
</comment>